<organism evidence="2 3">
    <name type="scientific">Cephalotrichum gorgonifer</name>
    <dbReference type="NCBI Taxonomy" id="2041049"/>
    <lineage>
        <taxon>Eukaryota</taxon>
        <taxon>Fungi</taxon>
        <taxon>Dikarya</taxon>
        <taxon>Ascomycota</taxon>
        <taxon>Pezizomycotina</taxon>
        <taxon>Sordariomycetes</taxon>
        <taxon>Hypocreomycetidae</taxon>
        <taxon>Microascales</taxon>
        <taxon>Microascaceae</taxon>
        <taxon>Cephalotrichum</taxon>
    </lineage>
</organism>
<accession>A0AAE8SU41</accession>
<proteinExistence type="predicted"/>
<feature type="chain" id="PRO_5041913949" evidence="1">
    <location>
        <begin position="21"/>
        <end position="184"/>
    </location>
</feature>
<evidence type="ECO:0000313" key="2">
    <source>
        <dbReference type="EMBL" id="SPO01314.1"/>
    </source>
</evidence>
<gene>
    <name evidence="2" type="ORF">DNG_03990</name>
</gene>
<sequence>MRFGTGALLSLALASRGAWADIPLRAWVNNADPAEMIRLWYGDGLLYAGSRAPKNVETVVDITFNEARRGLLFIKTDDDASSPTLEILDDPTFLAIDVRPGASNPVRLLHSAVGLTHEDIFLFMGIEGYWYPYSREGAPAGGLFLIPTEGGEEDASVLRWFVNPAEAEELGGKAVTLATRGSED</sequence>
<reference evidence="2" key="1">
    <citation type="submission" date="2018-03" db="EMBL/GenBank/DDBJ databases">
        <authorList>
            <person name="Guldener U."/>
        </authorList>
    </citation>
    <scope>NUCLEOTIDE SEQUENCE</scope>
</reference>
<comment type="caution">
    <text evidence="2">The sequence shown here is derived from an EMBL/GenBank/DDBJ whole genome shotgun (WGS) entry which is preliminary data.</text>
</comment>
<evidence type="ECO:0000313" key="3">
    <source>
        <dbReference type="Proteomes" id="UP001187682"/>
    </source>
</evidence>
<dbReference type="EMBL" id="ONZQ02000005">
    <property type="protein sequence ID" value="SPO01314.1"/>
    <property type="molecule type" value="Genomic_DNA"/>
</dbReference>
<name>A0AAE8SU41_9PEZI</name>
<keyword evidence="3" id="KW-1185">Reference proteome</keyword>
<protein>
    <submittedName>
        <fullName evidence="2">Uncharacterized protein</fullName>
    </submittedName>
</protein>
<dbReference type="AlphaFoldDB" id="A0AAE8SU41"/>
<feature type="signal peptide" evidence="1">
    <location>
        <begin position="1"/>
        <end position="20"/>
    </location>
</feature>
<dbReference type="Proteomes" id="UP001187682">
    <property type="component" value="Unassembled WGS sequence"/>
</dbReference>
<evidence type="ECO:0000256" key="1">
    <source>
        <dbReference type="SAM" id="SignalP"/>
    </source>
</evidence>
<keyword evidence="1" id="KW-0732">Signal</keyword>